<feature type="non-terminal residue" evidence="1">
    <location>
        <position position="1"/>
    </location>
</feature>
<dbReference type="Proteomes" id="UP001432322">
    <property type="component" value="Unassembled WGS sequence"/>
</dbReference>
<reference evidence="1" key="1">
    <citation type="submission" date="2023-10" db="EMBL/GenBank/DDBJ databases">
        <title>Genome assembly of Pristionchus species.</title>
        <authorList>
            <person name="Yoshida K."/>
            <person name="Sommer R.J."/>
        </authorList>
    </citation>
    <scope>NUCLEOTIDE SEQUENCE</scope>
    <source>
        <strain evidence="1">RS5133</strain>
    </source>
</reference>
<dbReference type="AlphaFoldDB" id="A0AAV5WIW8"/>
<evidence type="ECO:0000313" key="1">
    <source>
        <dbReference type="EMBL" id="GMT31916.1"/>
    </source>
</evidence>
<gene>
    <name evidence="1" type="ORF">PFISCL1PPCAC_23213</name>
</gene>
<protein>
    <recommendedName>
        <fullName evidence="3">Glucuronosyltransferase</fullName>
    </recommendedName>
</protein>
<keyword evidence="2" id="KW-1185">Reference proteome</keyword>
<accession>A0AAV5WIW8</accession>
<evidence type="ECO:0000313" key="2">
    <source>
        <dbReference type="Proteomes" id="UP001432322"/>
    </source>
</evidence>
<evidence type="ECO:0008006" key="3">
    <source>
        <dbReference type="Google" id="ProtNLM"/>
    </source>
</evidence>
<sequence>LDFSSTLIRKLEARGHTVDLIIARLSNTIANNGTHNARTVLNVGFPNGGVDWTKLPHITSPFSVLP</sequence>
<dbReference type="EMBL" id="BTSY01000006">
    <property type="protein sequence ID" value="GMT31916.1"/>
    <property type="molecule type" value="Genomic_DNA"/>
</dbReference>
<comment type="caution">
    <text evidence="1">The sequence shown here is derived from an EMBL/GenBank/DDBJ whole genome shotgun (WGS) entry which is preliminary data.</text>
</comment>
<organism evidence="1 2">
    <name type="scientific">Pristionchus fissidentatus</name>
    <dbReference type="NCBI Taxonomy" id="1538716"/>
    <lineage>
        <taxon>Eukaryota</taxon>
        <taxon>Metazoa</taxon>
        <taxon>Ecdysozoa</taxon>
        <taxon>Nematoda</taxon>
        <taxon>Chromadorea</taxon>
        <taxon>Rhabditida</taxon>
        <taxon>Rhabditina</taxon>
        <taxon>Diplogasteromorpha</taxon>
        <taxon>Diplogasteroidea</taxon>
        <taxon>Neodiplogasteridae</taxon>
        <taxon>Pristionchus</taxon>
    </lineage>
</organism>
<feature type="non-terminal residue" evidence="1">
    <location>
        <position position="66"/>
    </location>
</feature>
<proteinExistence type="predicted"/>
<name>A0AAV5WIW8_9BILA</name>